<keyword evidence="6" id="KW-0498">Mitosis</keyword>
<keyword evidence="9" id="KW-0131">Cell cycle</keyword>
<keyword evidence="8" id="KW-0206">Cytoskeleton</keyword>
<dbReference type="InterPro" id="IPR026243">
    <property type="entry name" value="HAUS1"/>
</dbReference>
<evidence type="ECO:0000256" key="3">
    <source>
        <dbReference type="ARBA" id="ARBA00022490"/>
    </source>
</evidence>
<keyword evidence="4" id="KW-0132">Cell division</keyword>
<evidence type="ECO:0000256" key="1">
    <source>
        <dbReference type="ARBA" id="ARBA00004186"/>
    </source>
</evidence>
<dbReference type="GO" id="GO:0005819">
    <property type="term" value="C:spindle"/>
    <property type="evidence" value="ECO:0007669"/>
    <property type="project" value="UniProtKB-SubCell"/>
</dbReference>
<evidence type="ECO:0000313" key="11">
    <source>
        <dbReference type="Proteomes" id="UP000233220"/>
    </source>
</evidence>
<organism evidence="10 11">
    <name type="scientific">Saimiri boliviensis boliviensis</name>
    <name type="common">Bolivian squirrel monkey</name>
    <dbReference type="NCBI Taxonomy" id="39432"/>
    <lineage>
        <taxon>Eukaryota</taxon>
        <taxon>Metazoa</taxon>
        <taxon>Chordata</taxon>
        <taxon>Craniata</taxon>
        <taxon>Vertebrata</taxon>
        <taxon>Euteleostomi</taxon>
        <taxon>Mammalia</taxon>
        <taxon>Eutheria</taxon>
        <taxon>Euarchontoglires</taxon>
        <taxon>Primates</taxon>
        <taxon>Haplorrhini</taxon>
        <taxon>Platyrrhini</taxon>
        <taxon>Cebidae</taxon>
        <taxon>Saimiriinae</taxon>
        <taxon>Saimiri</taxon>
    </lineage>
</organism>
<dbReference type="GO" id="GO:0005829">
    <property type="term" value="C:cytosol"/>
    <property type="evidence" value="ECO:0007669"/>
    <property type="project" value="TreeGrafter"/>
</dbReference>
<comment type="similarity">
    <text evidence="2">Belongs to the HAUS1 family.</text>
</comment>
<dbReference type="GO" id="GO:0005874">
    <property type="term" value="C:microtubule"/>
    <property type="evidence" value="ECO:0007669"/>
    <property type="project" value="UniProtKB-KW"/>
</dbReference>
<evidence type="ECO:0000256" key="9">
    <source>
        <dbReference type="ARBA" id="ARBA00023306"/>
    </source>
</evidence>
<evidence type="ECO:0000256" key="4">
    <source>
        <dbReference type="ARBA" id="ARBA00022618"/>
    </source>
</evidence>
<sequence length="114" mass="13254">TDPLEEREMQVAAWLKKYLKRAGHHPIPQYEVNPWTTEILHHLSEHNRVRDSDVYLIIEDLKQKASEYEGATFSQRHGCFSVSSVPSSIVRETGKIIIDYTFGEKIEVPFRLNT</sequence>
<evidence type="ECO:0000256" key="7">
    <source>
        <dbReference type="ARBA" id="ARBA00023054"/>
    </source>
</evidence>
<dbReference type="PRINTS" id="PR02087">
    <property type="entry name" value="HAUSAUGMINL1"/>
</dbReference>
<evidence type="ECO:0000256" key="2">
    <source>
        <dbReference type="ARBA" id="ARBA00005479"/>
    </source>
</evidence>
<dbReference type="GO" id="GO:0070652">
    <property type="term" value="C:HAUS complex"/>
    <property type="evidence" value="ECO:0007669"/>
    <property type="project" value="InterPro"/>
</dbReference>
<evidence type="ECO:0000256" key="8">
    <source>
        <dbReference type="ARBA" id="ARBA00023212"/>
    </source>
</evidence>
<evidence type="ECO:0000256" key="6">
    <source>
        <dbReference type="ARBA" id="ARBA00022776"/>
    </source>
</evidence>
<dbReference type="PANTHER" id="PTHR31570">
    <property type="entry name" value="HAUS AUGMIN-LIKE COMPLEX SUBUNIT 1"/>
    <property type="match status" value="1"/>
</dbReference>
<proteinExistence type="inferred from homology"/>
<dbReference type="Pfam" id="PF25762">
    <property type="entry name" value="HAUS1"/>
    <property type="match status" value="1"/>
</dbReference>
<evidence type="ECO:0000256" key="5">
    <source>
        <dbReference type="ARBA" id="ARBA00022701"/>
    </source>
</evidence>
<dbReference type="AlphaFoldDB" id="A0A2K6UJY9"/>
<dbReference type="Ensembl" id="ENSSBOT00000049152.1">
    <property type="protein sequence ID" value="ENSSBOP00000032253.1"/>
    <property type="gene ID" value="ENSSBOG00000032306.1"/>
</dbReference>
<keyword evidence="3" id="KW-0963">Cytoplasm</keyword>
<evidence type="ECO:0000313" key="10">
    <source>
        <dbReference type="Ensembl" id="ENSSBOP00000032253.1"/>
    </source>
</evidence>
<evidence type="ECO:0008006" key="12">
    <source>
        <dbReference type="Google" id="ProtNLM"/>
    </source>
</evidence>
<comment type="subcellular location">
    <subcellularLocation>
        <location evidence="1">Cytoplasm</location>
        <location evidence="1">Cytoskeleton</location>
        <location evidence="1">Spindle</location>
    </subcellularLocation>
</comment>
<keyword evidence="5" id="KW-0493">Microtubule</keyword>
<dbReference type="PANTHER" id="PTHR31570:SF1">
    <property type="entry name" value="HAUS AUGMIN-LIKE COMPLEX SUBUNIT 1"/>
    <property type="match status" value="1"/>
</dbReference>
<protein>
    <recommendedName>
        <fullName evidence="12">HAUS augmin like complex subunit 1</fullName>
    </recommendedName>
</protein>
<reference evidence="10" key="1">
    <citation type="submission" date="2025-08" db="UniProtKB">
        <authorList>
            <consortium name="Ensembl"/>
        </authorList>
    </citation>
    <scope>IDENTIFICATION</scope>
</reference>
<dbReference type="GO" id="GO:0007098">
    <property type="term" value="P:centrosome cycle"/>
    <property type="evidence" value="ECO:0007669"/>
    <property type="project" value="TreeGrafter"/>
</dbReference>
<keyword evidence="11" id="KW-1185">Reference proteome</keyword>
<dbReference type="GO" id="GO:0051301">
    <property type="term" value="P:cell division"/>
    <property type="evidence" value="ECO:0007669"/>
    <property type="project" value="UniProtKB-KW"/>
</dbReference>
<keyword evidence="7" id="KW-0175">Coiled coil</keyword>
<dbReference type="GO" id="GO:0051225">
    <property type="term" value="P:spindle assembly"/>
    <property type="evidence" value="ECO:0007669"/>
    <property type="project" value="InterPro"/>
</dbReference>
<accession>A0A2K6UJY9</accession>
<dbReference type="GeneTree" id="ENSGT00390000006029"/>
<dbReference type="Proteomes" id="UP000233220">
    <property type="component" value="Unplaced"/>
</dbReference>
<name>A0A2K6UJY9_SAIBB</name>
<reference evidence="10" key="2">
    <citation type="submission" date="2025-09" db="UniProtKB">
        <authorList>
            <consortium name="Ensembl"/>
        </authorList>
    </citation>
    <scope>IDENTIFICATION</scope>
</reference>